<reference evidence="2" key="1">
    <citation type="submission" date="2022-11" db="UniProtKB">
        <authorList>
            <consortium name="WormBaseParasite"/>
        </authorList>
    </citation>
    <scope>IDENTIFICATION</scope>
</reference>
<organism evidence="1 2">
    <name type="scientific">Panagrolaimus sp. PS1159</name>
    <dbReference type="NCBI Taxonomy" id="55785"/>
    <lineage>
        <taxon>Eukaryota</taxon>
        <taxon>Metazoa</taxon>
        <taxon>Ecdysozoa</taxon>
        <taxon>Nematoda</taxon>
        <taxon>Chromadorea</taxon>
        <taxon>Rhabditida</taxon>
        <taxon>Tylenchina</taxon>
        <taxon>Panagrolaimomorpha</taxon>
        <taxon>Panagrolaimoidea</taxon>
        <taxon>Panagrolaimidae</taxon>
        <taxon>Panagrolaimus</taxon>
    </lineage>
</organism>
<sequence>MSGTIAHLNGSGDSNQNQARKTSRYEEPLKRFTDAKNQMKDIYNDLEGCVQNLAQFYDGGSDANKFVPEKEIAEVQRFQDSIATIQKMFNRDKMKVVFFGRTSNGKSTVINAMLHQKLLPQGMGHTTNSFLKVEGGSENEKILQIEGSDKKLPITDLYRLGNALSATDGSTKIGTDSLITVLYPKASSKLLQNEVVLVDSPGVDLSPEYDNWIDKHCLDADVFVLVCNSESTLTQAEKNFFLRVSKKLSRPNVFILNNRWDASSTESDEQIEQVRNQHMKRFMHFLVDELKSCSPHECKDRVFFISAREVLEQRMKERGELTNAYQQEGHARRRTDFNNFETNFERLISKAAIRTKFEAHDRRAREIISDMKDNLDNVTNLASQEKQRLKLDYELKNREFNDCRKQFAEFEQKYREQQQRIRQEVHLKVSADFHLEIEHLEAIIDRFNEPGEFSDNPEKIANYKAQLARYVDKCVTEDLEDKCSGALMSRIWSLEQELYENVANIIGIEYAKNLEAAWKYKHPFKFTITVNVPQLINDFEEDLEFRFSLGFSSLLRRFIAIKTGRPVTSINRNTMNRQFNSQPNLGQMANPNMDPRGIVPDDAMTTMVIQYASTVANGGVGLCVVGLLVYQNVGWKWIGGCGAIVGGLYALERFRWNNAAKEEHLKNQFRSHLALKMKQVGNIHTAQCENQVINELENVHSGLRDVVGGVHQQMKSNLDSIMKGVTKIEEFLKGIVSIKNKTTFLNTSLEAFATKFLTPDSP</sequence>
<proteinExistence type="predicted"/>
<accession>A0AC35GJV5</accession>
<dbReference type="Proteomes" id="UP000887580">
    <property type="component" value="Unplaced"/>
</dbReference>
<dbReference type="WBParaSite" id="PS1159_v2.g5963.t1">
    <property type="protein sequence ID" value="PS1159_v2.g5963.t1"/>
    <property type="gene ID" value="PS1159_v2.g5963"/>
</dbReference>
<name>A0AC35GJV5_9BILA</name>
<evidence type="ECO:0000313" key="2">
    <source>
        <dbReference type="WBParaSite" id="PS1159_v2.g5963.t1"/>
    </source>
</evidence>
<protein>
    <submittedName>
        <fullName evidence="2">Dynamin-type G domain-containing protein</fullName>
    </submittedName>
</protein>
<evidence type="ECO:0000313" key="1">
    <source>
        <dbReference type="Proteomes" id="UP000887580"/>
    </source>
</evidence>